<evidence type="ECO:0000256" key="6">
    <source>
        <dbReference type="ARBA" id="ARBA00022989"/>
    </source>
</evidence>
<dbReference type="CDD" id="cd01665">
    <property type="entry name" value="Cyt_c_Oxidase_III"/>
    <property type="match status" value="1"/>
</dbReference>
<feature type="domain" description="Heme-copper oxidase subunit III family profile" evidence="10">
    <location>
        <begin position="11"/>
        <end position="269"/>
    </location>
</feature>
<dbReference type="InterPro" id="IPR013833">
    <property type="entry name" value="Cyt_c_oxidase_su3_a-hlx"/>
</dbReference>
<evidence type="ECO:0000256" key="4">
    <source>
        <dbReference type="ARBA" id="ARBA00022692"/>
    </source>
</evidence>
<feature type="transmembrane region" description="Helical" evidence="9">
    <location>
        <begin position="204"/>
        <end position="228"/>
    </location>
</feature>
<evidence type="ECO:0000256" key="2">
    <source>
        <dbReference type="ARBA" id="ARBA00010581"/>
    </source>
</evidence>
<gene>
    <name evidence="11" type="primary">COX3</name>
</gene>
<feature type="transmembrane region" description="Helical" evidence="9">
    <location>
        <begin position="163"/>
        <end position="183"/>
    </location>
</feature>
<dbReference type="SUPFAM" id="SSF81452">
    <property type="entry name" value="Cytochrome c oxidase subunit III-like"/>
    <property type="match status" value="1"/>
</dbReference>
<evidence type="ECO:0000256" key="8">
    <source>
        <dbReference type="RuleBase" id="RU003375"/>
    </source>
</evidence>
<dbReference type="InterPro" id="IPR000298">
    <property type="entry name" value="Cyt_c_oxidase-like_su3"/>
</dbReference>
<organism evidence="11">
    <name type="scientific">Megalyra sp. MM-2014</name>
    <dbReference type="NCBI Taxonomy" id="1503221"/>
    <lineage>
        <taxon>Eukaryota</taxon>
        <taxon>Metazoa</taxon>
        <taxon>Ecdysozoa</taxon>
        <taxon>Arthropoda</taxon>
        <taxon>Hexapoda</taxon>
        <taxon>Insecta</taxon>
        <taxon>Pterygota</taxon>
        <taxon>Neoptera</taxon>
        <taxon>Endopterygota</taxon>
        <taxon>Hymenoptera</taxon>
        <taxon>Apocrita</taxon>
        <taxon>Megalyroidea</taxon>
        <taxon>Megalyridae</taxon>
        <taxon>Megalyra</taxon>
    </lineage>
</organism>
<sequence length="269" mass="31842">MVNNIHLSISYNIPFHLVTVSPWPLLCTLSLMNMFINMYMLFSYNFNLYLFMISFMIMMLVVVGWWRDVIRESLMQGCHSIEVLNGIRLGMLLFILSEVMFFFSFFWTYFHLSLSPSVEIGGYWPSIGIELFNPYGIPLLNTIILLTSGLSVTWAHYSILNSLYYNFMLSMMITIMLGIYFTFFQYMEYKEASFTFADSVFGSIFFLVTGFHGIHVIIGSIFLMVSFLRFLKGHFSSFHHFGFEGSVWYWHFVDVVWLFLFMSVYWWPY</sequence>
<keyword evidence="5" id="KW-1278">Translocase</keyword>
<feature type="transmembrane region" description="Helical" evidence="9">
    <location>
        <begin position="248"/>
        <end position="267"/>
    </location>
</feature>
<comment type="function">
    <text evidence="8">Component of the cytochrome c oxidase, the last enzyme in the mitochondrial electron transport chain which drives oxidative phosphorylation. The respiratory chain contains 3 multisubunit complexes succinate dehydrogenase (complex II, CII), ubiquinol-cytochrome c oxidoreductase (cytochrome b-c1 complex, complex III, CIII) and cytochrome c oxidase (complex IV, CIV), that cooperate to transfer electrons derived from NADH and succinate to molecular oxygen, creating an electrochemical gradient over the inner membrane that drives transmembrane transport and the ATP synthase. Cytochrome c oxidase is the component of the respiratory chain that catalyzes the reduction of oxygen to water. Electrons originating from reduced cytochrome c in the intermembrane space (IMS) are transferred via the dinuclear copper A center (CU(A)) of subunit 2 and heme A of subunit 1 to the active site in subunit 1, a binuclear center (BNC) formed by heme A3 and copper B (CU(B)). The BNC reduces molecular oxygen to 2 water molecules using 4 electrons from cytochrome c in the IMS and 4 protons from the mitochondrial matrix.</text>
</comment>
<keyword evidence="8 11" id="KW-0496">Mitochondrion</keyword>
<proteinExistence type="inferred from homology"/>
<dbReference type="PROSITE" id="PS50253">
    <property type="entry name" value="COX3"/>
    <property type="match status" value="1"/>
</dbReference>
<evidence type="ECO:0000256" key="9">
    <source>
        <dbReference type="SAM" id="Phobius"/>
    </source>
</evidence>
<dbReference type="GO" id="GO:0005739">
    <property type="term" value="C:mitochondrion"/>
    <property type="evidence" value="ECO:0007669"/>
    <property type="project" value="TreeGrafter"/>
</dbReference>
<accession>A0A096XKZ5</accession>
<evidence type="ECO:0000313" key="11">
    <source>
        <dbReference type="EMBL" id="AIA77219.1"/>
    </source>
</evidence>
<dbReference type="EMBL" id="KJ577600">
    <property type="protein sequence ID" value="AIA77219.1"/>
    <property type="molecule type" value="Genomic_DNA"/>
</dbReference>
<evidence type="ECO:0000256" key="5">
    <source>
        <dbReference type="ARBA" id="ARBA00022967"/>
    </source>
</evidence>
<evidence type="ECO:0000256" key="3">
    <source>
        <dbReference type="ARBA" id="ARBA00015944"/>
    </source>
</evidence>
<reference evidence="11" key="1">
    <citation type="journal article" date="2014" name="Genome Biol. Evol.">
        <title>Evolutionary dynamics of the mitochondrial genome in the evaniomorpha (hymenoptera)?a group with an intermediate rate of gene rearrangement.</title>
        <authorList>
            <person name="Mao M."/>
            <person name="Gibson T."/>
            <person name="Dowton M."/>
        </authorList>
    </citation>
    <scope>NUCLEOTIDE SEQUENCE</scope>
</reference>
<dbReference type="GO" id="GO:0006123">
    <property type="term" value="P:mitochondrial electron transport, cytochrome c to oxygen"/>
    <property type="evidence" value="ECO:0007669"/>
    <property type="project" value="TreeGrafter"/>
</dbReference>
<dbReference type="PANTHER" id="PTHR11403">
    <property type="entry name" value="CYTOCHROME C OXIDASE SUBUNIT III"/>
    <property type="match status" value="1"/>
</dbReference>
<keyword evidence="6 9" id="KW-1133">Transmembrane helix</keyword>
<dbReference type="GO" id="GO:0004129">
    <property type="term" value="F:cytochrome-c oxidase activity"/>
    <property type="evidence" value="ECO:0007669"/>
    <property type="project" value="InterPro"/>
</dbReference>
<dbReference type="PANTHER" id="PTHR11403:SF7">
    <property type="entry name" value="CYTOCHROME C OXIDASE SUBUNIT 3"/>
    <property type="match status" value="1"/>
</dbReference>
<feature type="transmembrane region" description="Helical" evidence="9">
    <location>
        <begin position="48"/>
        <end position="66"/>
    </location>
</feature>
<dbReference type="GO" id="GO:0016020">
    <property type="term" value="C:membrane"/>
    <property type="evidence" value="ECO:0007669"/>
    <property type="project" value="UniProtKB-SubCell"/>
</dbReference>
<feature type="transmembrane region" description="Helical" evidence="9">
    <location>
        <begin position="86"/>
        <end position="110"/>
    </location>
</feature>
<evidence type="ECO:0000259" key="10">
    <source>
        <dbReference type="PROSITE" id="PS50253"/>
    </source>
</evidence>
<dbReference type="InterPro" id="IPR024791">
    <property type="entry name" value="Cyt_c/ubiquinol_Oxase_su3"/>
</dbReference>
<evidence type="ECO:0000256" key="7">
    <source>
        <dbReference type="ARBA" id="ARBA00023136"/>
    </source>
</evidence>
<comment type="subcellular location">
    <subcellularLocation>
        <location evidence="1">Membrane</location>
        <topology evidence="1">Multi-pass membrane protein</topology>
    </subcellularLocation>
</comment>
<dbReference type="AlphaFoldDB" id="A0A096XKZ5"/>
<name>A0A096XKZ5_9HYME</name>
<feature type="transmembrane region" description="Helical" evidence="9">
    <location>
        <begin position="131"/>
        <end position="157"/>
    </location>
</feature>
<comment type="similarity">
    <text evidence="2 8">Belongs to the cytochrome c oxidase subunit 3 family.</text>
</comment>
<keyword evidence="7 9" id="KW-0472">Membrane</keyword>
<protein>
    <recommendedName>
        <fullName evidence="3 8">Cytochrome c oxidase subunit 3</fullName>
    </recommendedName>
</protein>
<dbReference type="Gene3D" id="1.10.287.70">
    <property type="match status" value="1"/>
</dbReference>
<dbReference type="Pfam" id="PF00510">
    <property type="entry name" value="COX3"/>
    <property type="match status" value="1"/>
</dbReference>
<geneLocation type="mitochondrion" evidence="11"/>
<keyword evidence="4 8" id="KW-0812">Transmembrane</keyword>
<dbReference type="Gene3D" id="1.20.120.80">
    <property type="entry name" value="Cytochrome c oxidase, subunit III, four-helix bundle"/>
    <property type="match status" value="1"/>
</dbReference>
<dbReference type="InterPro" id="IPR033945">
    <property type="entry name" value="Cyt_c_oxase_su3_dom"/>
</dbReference>
<evidence type="ECO:0000256" key="1">
    <source>
        <dbReference type="ARBA" id="ARBA00004141"/>
    </source>
</evidence>
<dbReference type="InterPro" id="IPR035973">
    <property type="entry name" value="Cyt_c_oxidase_su3-like_sf"/>
</dbReference>